<organism evidence="2 3">
    <name type="scientific">Shimazuella alba</name>
    <dbReference type="NCBI Taxonomy" id="2690964"/>
    <lineage>
        <taxon>Bacteria</taxon>
        <taxon>Bacillati</taxon>
        <taxon>Bacillota</taxon>
        <taxon>Bacilli</taxon>
        <taxon>Bacillales</taxon>
        <taxon>Thermoactinomycetaceae</taxon>
        <taxon>Shimazuella</taxon>
    </lineage>
</organism>
<dbReference type="AlphaFoldDB" id="A0A6I4VWR7"/>
<evidence type="ECO:0000313" key="3">
    <source>
        <dbReference type="Proteomes" id="UP000430692"/>
    </source>
</evidence>
<reference evidence="2 3" key="1">
    <citation type="submission" date="2019-12" db="EMBL/GenBank/DDBJ databases">
        <title>Whole-genome analyses of novel actinobacteria.</title>
        <authorList>
            <person name="Sahin N."/>
            <person name="Saygin H."/>
        </authorList>
    </citation>
    <scope>NUCLEOTIDE SEQUENCE [LARGE SCALE GENOMIC DNA]</scope>
    <source>
        <strain evidence="2 3">KC615</strain>
    </source>
</reference>
<dbReference type="RefSeq" id="WP_160801698.1">
    <property type="nucleotide sequence ID" value="NZ_WUUL01000007.1"/>
</dbReference>
<gene>
    <name evidence="2" type="ORF">GSM42_11580</name>
</gene>
<accession>A0A6I4VWR7</accession>
<dbReference type="EMBL" id="WUUL01000007">
    <property type="protein sequence ID" value="MXQ54340.1"/>
    <property type="molecule type" value="Genomic_DNA"/>
</dbReference>
<sequence>MKSIYLLTFIGAMITGVAYFGRNAQTMRKLKRNLFVGGTFSRLLAKQFLRKLGFAR</sequence>
<keyword evidence="3" id="KW-1185">Reference proteome</keyword>
<keyword evidence="1" id="KW-0812">Transmembrane</keyword>
<name>A0A6I4VWR7_9BACL</name>
<protein>
    <submittedName>
        <fullName evidence="2">Uncharacterized protein</fullName>
    </submittedName>
</protein>
<keyword evidence="1" id="KW-0472">Membrane</keyword>
<keyword evidence="1" id="KW-1133">Transmembrane helix</keyword>
<proteinExistence type="predicted"/>
<evidence type="ECO:0000313" key="2">
    <source>
        <dbReference type="EMBL" id="MXQ54340.1"/>
    </source>
</evidence>
<dbReference type="Proteomes" id="UP000430692">
    <property type="component" value="Unassembled WGS sequence"/>
</dbReference>
<feature type="transmembrane region" description="Helical" evidence="1">
    <location>
        <begin position="6"/>
        <end position="22"/>
    </location>
</feature>
<evidence type="ECO:0000256" key="1">
    <source>
        <dbReference type="SAM" id="Phobius"/>
    </source>
</evidence>
<comment type="caution">
    <text evidence="2">The sequence shown here is derived from an EMBL/GenBank/DDBJ whole genome shotgun (WGS) entry which is preliminary data.</text>
</comment>